<reference evidence="4" key="1">
    <citation type="submission" date="2021-01" db="EMBL/GenBank/DDBJ databases">
        <title>Adiantum capillus-veneris genome.</title>
        <authorList>
            <person name="Fang Y."/>
            <person name="Liao Q."/>
        </authorList>
    </citation>
    <scope>NUCLEOTIDE SEQUENCE</scope>
    <source>
        <strain evidence="4">H3</strain>
        <tissue evidence="4">Leaf</tissue>
    </source>
</reference>
<dbReference type="Pfam" id="PF13862">
    <property type="entry name" value="BCCIP"/>
    <property type="match status" value="1"/>
</dbReference>
<gene>
    <name evidence="4" type="ORF">GOP47_0002788</name>
</gene>
<feature type="region of interest" description="Disordered" evidence="3">
    <location>
        <begin position="204"/>
        <end position="225"/>
    </location>
</feature>
<proteinExistence type="inferred from homology"/>
<protein>
    <recommendedName>
        <fullName evidence="2">Protein BCCIP homolog</fullName>
    </recommendedName>
</protein>
<evidence type="ECO:0000313" key="4">
    <source>
        <dbReference type="EMBL" id="KAI5083045.1"/>
    </source>
</evidence>
<feature type="compositionally biased region" description="Acidic residues" evidence="3">
    <location>
        <begin position="26"/>
        <end position="35"/>
    </location>
</feature>
<feature type="compositionally biased region" description="Basic residues" evidence="3">
    <location>
        <begin position="204"/>
        <end position="216"/>
    </location>
</feature>
<organism evidence="4 5">
    <name type="scientific">Adiantum capillus-veneris</name>
    <name type="common">Maidenhair fern</name>
    <dbReference type="NCBI Taxonomy" id="13818"/>
    <lineage>
        <taxon>Eukaryota</taxon>
        <taxon>Viridiplantae</taxon>
        <taxon>Streptophyta</taxon>
        <taxon>Embryophyta</taxon>
        <taxon>Tracheophyta</taxon>
        <taxon>Polypodiopsida</taxon>
        <taxon>Polypodiidae</taxon>
        <taxon>Polypodiales</taxon>
        <taxon>Pteridineae</taxon>
        <taxon>Pteridaceae</taxon>
        <taxon>Vittarioideae</taxon>
        <taxon>Adiantum</taxon>
    </lineage>
</organism>
<dbReference type="PANTHER" id="PTHR13261">
    <property type="entry name" value="BRCA2 AND CDKN1A INTERACTING PROTEIN"/>
    <property type="match status" value="1"/>
</dbReference>
<keyword evidence="5" id="KW-1185">Reference proteome</keyword>
<comment type="caution">
    <text evidence="4">The sequence shown here is derived from an EMBL/GenBank/DDBJ whole genome shotgun (WGS) entry which is preliminary data.</text>
</comment>
<dbReference type="OrthoDB" id="27543at2759"/>
<accession>A0A9D4VBK9</accession>
<dbReference type="InterPro" id="IPR025602">
    <property type="entry name" value="BCP1_family"/>
</dbReference>
<dbReference type="PANTHER" id="PTHR13261:SF0">
    <property type="entry name" value="BRCA2 AND CDKN1A-INTERACTING PROTEIN"/>
    <property type="match status" value="1"/>
</dbReference>
<dbReference type="GO" id="GO:0005634">
    <property type="term" value="C:nucleus"/>
    <property type="evidence" value="ECO:0007669"/>
    <property type="project" value="TreeGrafter"/>
</dbReference>
<feature type="region of interest" description="Disordered" evidence="3">
    <location>
        <begin position="1"/>
        <end position="35"/>
    </location>
</feature>
<evidence type="ECO:0000256" key="3">
    <source>
        <dbReference type="SAM" id="MobiDB-lite"/>
    </source>
</evidence>
<name>A0A9D4VBK9_ADICA</name>
<evidence type="ECO:0000256" key="2">
    <source>
        <dbReference type="PIRNR" id="PIRNR028983"/>
    </source>
</evidence>
<dbReference type="AlphaFoldDB" id="A0A9D4VBK9"/>
<dbReference type="EMBL" id="JABFUD020000002">
    <property type="protein sequence ID" value="KAI5083045.1"/>
    <property type="molecule type" value="Genomic_DNA"/>
</dbReference>
<dbReference type="Proteomes" id="UP000886520">
    <property type="component" value="Chromosome 3"/>
</dbReference>
<sequence length="292" mass="33108">MKKRKQNQQAFDDGPSDKALGVQDTNDSDEEDDDSQEIVNVDFEFFDPKEEDFHGVKALLRTYLDDATWDLSGFVDIILGQPTVGTVIKTAEDESPIGVITVLNLGRYKEKSCLLHVYDFLKRNVSDGTKVEAVFNNNPGEVGLLVSERLINIPEELASPLYKGLLDEVSWAIEDEPTKILRDSFKFKQYLIVSRIFQQLPKKKKKGAPKKLKKQSKQQSVSGNEEMDNGELIYIKPEDELFHKLSHWSCKFPASSEAAAAHEIQGLKQFRLVMLLSAQSMELFKSQFCIVE</sequence>
<dbReference type="PIRSF" id="PIRSF028983">
    <property type="entry name" value="BCP1"/>
    <property type="match status" value="1"/>
</dbReference>
<evidence type="ECO:0000313" key="5">
    <source>
        <dbReference type="Proteomes" id="UP000886520"/>
    </source>
</evidence>
<comment type="similarity">
    <text evidence="1 2">Belongs to the BCP1 family.</text>
</comment>
<evidence type="ECO:0000256" key="1">
    <source>
        <dbReference type="ARBA" id="ARBA00006781"/>
    </source>
</evidence>